<feature type="signal peptide" evidence="1">
    <location>
        <begin position="1"/>
        <end position="32"/>
    </location>
</feature>
<reference evidence="2 3" key="1">
    <citation type="submission" date="2016-04" db="EMBL/GenBank/DDBJ databases">
        <title>Complete genome sequence of Dokdonella koreensis DS-123T.</title>
        <authorList>
            <person name="Kim J.F."/>
            <person name="Lee H."/>
            <person name="Kwak M.-J."/>
        </authorList>
    </citation>
    <scope>NUCLEOTIDE SEQUENCE [LARGE SCALE GENOMIC DNA]</scope>
    <source>
        <strain evidence="2 3">DS-123</strain>
    </source>
</reference>
<dbReference type="AlphaFoldDB" id="A0A167GFA3"/>
<gene>
    <name evidence="2" type="ORF">I596_457</name>
</gene>
<dbReference type="RefSeq" id="WP_067643492.1">
    <property type="nucleotide sequence ID" value="NZ_CP015249.1"/>
</dbReference>
<dbReference type="Pfam" id="PF07394">
    <property type="entry name" value="DUF1501"/>
    <property type="match status" value="1"/>
</dbReference>
<evidence type="ECO:0000313" key="3">
    <source>
        <dbReference type="Proteomes" id="UP000076830"/>
    </source>
</evidence>
<keyword evidence="3" id="KW-1185">Reference proteome</keyword>
<dbReference type="PANTHER" id="PTHR43737">
    <property type="entry name" value="BLL7424 PROTEIN"/>
    <property type="match status" value="1"/>
</dbReference>
<dbReference type="InterPro" id="IPR006311">
    <property type="entry name" value="TAT_signal"/>
</dbReference>
<evidence type="ECO:0008006" key="4">
    <source>
        <dbReference type="Google" id="ProtNLM"/>
    </source>
</evidence>
<protein>
    <recommendedName>
        <fullName evidence="4">DUF1501 domain-containing protein</fullName>
    </recommendedName>
</protein>
<organism evidence="2 3">
    <name type="scientific">Dokdonella koreensis DS-123</name>
    <dbReference type="NCBI Taxonomy" id="1300342"/>
    <lineage>
        <taxon>Bacteria</taxon>
        <taxon>Pseudomonadati</taxon>
        <taxon>Pseudomonadota</taxon>
        <taxon>Gammaproteobacteria</taxon>
        <taxon>Lysobacterales</taxon>
        <taxon>Rhodanobacteraceae</taxon>
        <taxon>Dokdonella</taxon>
    </lineage>
</organism>
<evidence type="ECO:0000313" key="2">
    <source>
        <dbReference type="EMBL" id="ANB16494.1"/>
    </source>
</evidence>
<name>A0A167GFA3_9GAMM</name>
<evidence type="ECO:0000256" key="1">
    <source>
        <dbReference type="SAM" id="SignalP"/>
    </source>
</evidence>
<dbReference type="InterPro" id="IPR010869">
    <property type="entry name" value="DUF1501"/>
</dbReference>
<dbReference type="OrthoDB" id="9779968at2"/>
<dbReference type="PROSITE" id="PS51318">
    <property type="entry name" value="TAT"/>
    <property type="match status" value="1"/>
</dbReference>
<dbReference type="Proteomes" id="UP000076830">
    <property type="component" value="Chromosome"/>
</dbReference>
<sequence>MTFDRTVPGRRRFLRRSLAALAGGSGFFAVPASLSLLNAAWAQQADRGADYKALVCVFLLGGNDGHNLLVPRSNAEYAVYAHRRRGLTIPQQQLLPISPLSGAPHALGLHPAVPELAQLFETRALALVGSVGALLEPVSRQAYDQGSARLPPQLFSHNDQQDFWQNLEVRSPVESTPASGWGGRLADLVHAGHNPGATLAMNLSLAGSNPFQVGRTTQPLTVDTGPIRAVENDRDPAAAAAFEAFLAQPQVNLLADTYRRTIKGAIDDYRTLQAVLAAAPPLATVFPGPPAIGAPAADGFAYALGSQLRRAAELIAVREALGHRRQIFFCALGGFDTHDLQMTDQPQLLAGLSRALHAFYQATVDLRVADRVTTFAASEFGRSLTSNGDGSDHSWGNHLFVLGGAVEGRRVFGNIPDLALGSADFAGDGNLIPRVAVDQYGATLARWFGVDAASLPLLFPNLQAFGQSDLGFLRPG</sequence>
<dbReference type="PANTHER" id="PTHR43737:SF1">
    <property type="entry name" value="DUF1501 DOMAIN-CONTAINING PROTEIN"/>
    <property type="match status" value="1"/>
</dbReference>
<keyword evidence="1" id="KW-0732">Signal</keyword>
<dbReference type="STRING" id="1300342.I596_457"/>
<feature type="chain" id="PRO_5007886809" description="DUF1501 domain-containing protein" evidence="1">
    <location>
        <begin position="33"/>
        <end position="476"/>
    </location>
</feature>
<dbReference type="EMBL" id="CP015249">
    <property type="protein sequence ID" value="ANB16494.1"/>
    <property type="molecule type" value="Genomic_DNA"/>
</dbReference>
<proteinExistence type="predicted"/>
<dbReference type="PATRIC" id="fig|1300342.3.peg.446"/>
<dbReference type="KEGG" id="dko:I596_457"/>
<accession>A0A167GFA3</accession>